<keyword evidence="2 3" id="KW-0786">Thiamine pyrophosphate</keyword>
<dbReference type="InterPro" id="IPR011766">
    <property type="entry name" value="TPP_enzyme_TPP-bd"/>
</dbReference>
<reference evidence="7 8" key="1">
    <citation type="journal article" date="2021" name="Int. J. Syst. Evol. Microbiol.">
        <title>Salipiger mangrovisoli sp. nov., isolated from mangrove soil and the proposal for the reclassification of Paraphaeobacter pallidus as Salipiger pallidus comb. nov.</title>
        <authorList>
            <person name="Du J."/>
            <person name="Liu Y."/>
            <person name="Pei T."/>
            <person name="Deng M.R."/>
            <person name="Zhu H."/>
        </authorList>
    </citation>
    <scope>NUCLEOTIDE SEQUENCE [LARGE SCALE GENOMIC DNA]</scope>
    <source>
        <strain evidence="7 8">6D45A</strain>
    </source>
</reference>
<dbReference type="Proteomes" id="UP000607796">
    <property type="component" value="Unassembled WGS sequence"/>
</dbReference>
<dbReference type="SUPFAM" id="SSF52467">
    <property type="entry name" value="DHS-like NAD/FAD-binding domain"/>
    <property type="match status" value="1"/>
</dbReference>
<evidence type="ECO:0000259" key="4">
    <source>
        <dbReference type="Pfam" id="PF00205"/>
    </source>
</evidence>
<dbReference type="Gene3D" id="3.40.50.1220">
    <property type="entry name" value="TPP-binding domain"/>
    <property type="match status" value="1"/>
</dbReference>
<evidence type="ECO:0000259" key="5">
    <source>
        <dbReference type="Pfam" id="PF02775"/>
    </source>
</evidence>
<dbReference type="InterPro" id="IPR045229">
    <property type="entry name" value="TPP_enz"/>
</dbReference>
<evidence type="ECO:0000256" key="1">
    <source>
        <dbReference type="ARBA" id="ARBA00007812"/>
    </source>
</evidence>
<evidence type="ECO:0000259" key="6">
    <source>
        <dbReference type="Pfam" id="PF02776"/>
    </source>
</evidence>
<feature type="domain" description="Thiamine pyrophosphate enzyme central" evidence="4">
    <location>
        <begin position="213"/>
        <end position="344"/>
    </location>
</feature>
<gene>
    <name evidence="7" type="ORF">IQ782_16890</name>
</gene>
<dbReference type="InterPro" id="IPR012001">
    <property type="entry name" value="Thiamin_PyroP_enz_TPP-bd_dom"/>
</dbReference>
<dbReference type="RefSeq" id="WP_194135829.1">
    <property type="nucleotide sequence ID" value="NZ_JADFFK010000012.1"/>
</dbReference>
<comment type="caution">
    <text evidence="7">The sequence shown here is derived from an EMBL/GenBank/DDBJ whole genome shotgun (WGS) entry which is preliminary data.</text>
</comment>
<dbReference type="InterPro" id="IPR029061">
    <property type="entry name" value="THDP-binding"/>
</dbReference>
<dbReference type="CDD" id="cd07035">
    <property type="entry name" value="TPP_PYR_POX_like"/>
    <property type="match status" value="1"/>
</dbReference>
<accession>A0ABR9X4L0</accession>
<dbReference type="InterPro" id="IPR029035">
    <property type="entry name" value="DHS-like_NAD/FAD-binding_dom"/>
</dbReference>
<keyword evidence="8" id="KW-1185">Reference proteome</keyword>
<evidence type="ECO:0000256" key="3">
    <source>
        <dbReference type="RuleBase" id="RU362132"/>
    </source>
</evidence>
<organism evidence="7 8">
    <name type="scientific">Salipiger mangrovisoli</name>
    <dbReference type="NCBI Taxonomy" id="2865933"/>
    <lineage>
        <taxon>Bacteria</taxon>
        <taxon>Pseudomonadati</taxon>
        <taxon>Pseudomonadota</taxon>
        <taxon>Alphaproteobacteria</taxon>
        <taxon>Rhodobacterales</taxon>
        <taxon>Roseobacteraceae</taxon>
        <taxon>Salipiger</taxon>
    </lineage>
</organism>
<proteinExistence type="inferred from homology"/>
<dbReference type="Pfam" id="PF00205">
    <property type="entry name" value="TPP_enzyme_M"/>
    <property type="match status" value="1"/>
</dbReference>
<dbReference type="Gene3D" id="3.40.50.970">
    <property type="match status" value="2"/>
</dbReference>
<evidence type="ECO:0000256" key="2">
    <source>
        <dbReference type="ARBA" id="ARBA00023052"/>
    </source>
</evidence>
<evidence type="ECO:0000313" key="8">
    <source>
        <dbReference type="Proteomes" id="UP000607796"/>
    </source>
</evidence>
<dbReference type="InterPro" id="IPR012000">
    <property type="entry name" value="Thiamin_PyroP_enz_cen_dom"/>
</dbReference>
<feature type="domain" description="Thiamine pyrophosphate enzyme TPP-binding" evidence="5">
    <location>
        <begin position="399"/>
        <end position="544"/>
    </location>
</feature>
<dbReference type="SUPFAM" id="SSF52518">
    <property type="entry name" value="Thiamin diphosphate-binding fold (THDP-binding)"/>
    <property type="match status" value="2"/>
</dbReference>
<dbReference type="PANTHER" id="PTHR18968">
    <property type="entry name" value="THIAMINE PYROPHOSPHATE ENZYMES"/>
    <property type="match status" value="1"/>
</dbReference>
<sequence length="576" mass="62063">MRVYEAIVEALADIGVDAAFGGAGENAAGLMLALDASKKIRPILAKNEQAAAFMACGYAMFSDRLGVCFATAGPGAFNLISGLCVALTDSYPVLAISGYSTVAWEGRGGLNETSGRARTPNSRMMFDACCKTDPATGKPANYLVTDPERLMDTLEHALRVAFAGRPGPVHIAIAEDITGRGVEVPNFRRIEVRPEPVAADPAQIEAAAIVLEDALARGDRVCVLAGFGAIRAGAGPELRRFIERFELPLLTTMDGKGIVDEEHRLAIGIFCDSGHKAARDIWENSELVLAIGNSFAQHATFDFNEDLFAGRQLVHINIDPGEIDKVYKVDAGVVADAKLALAALHARLDTSIGPRPEIDHRPKDYDECFVIGVHKGLHPGRMVQAISRNLPPRGVVLADAGAHAAWCGYYLEMREGQNFRKPGTYGPMGIGVCGALGVKFGDPSRPVVAAVGDGSYLMMGFELMTAVAHDIPVVWVIFNDGEFKLIKLYQLSAFFDTALTEFPNPDWVAYAHACGAEGYRAEDEDDFEEVFRRALASGKPTLIDARITRLALPHYSPDPEGILSALWHGIRERIGV</sequence>
<dbReference type="Pfam" id="PF02775">
    <property type="entry name" value="TPP_enzyme_C"/>
    <property type="match status" value="1"/>
</dbReference>
<dbReference type="EMBL" id="JADFFK010000012">
    <property type="protein sequence ID" value="MBE9638533.1"/>
    <property type="molecule type" value="Genomic_DNA"/>
</dbReference>
<evidence type="ECO:0000313" key="7">
    <source>
        <dbReference type="EMBL" id="MBE9638533.1"/>
    </source>
</evidence>
<feature type="domain" description="Thiamine pyrophosphate enzyme N-terminal TPP-binding" evidence="6">
    <location>
        <begin position="1"/>
        <end position="112"/>
    </location>
</feature>
<comment type="similarity">
    <text evidence="1 3">Belongs to the TPP enzyme family.</text>
</comment>
<name>A0ABR9X4L0_9RHOB</name>
<protein>
    <submittedName>
        <fullName evidence="7">Thiamine pyrophosphate-binding protein</fullName>
    </submittedName>
</protein>
<dbReference type="PANTHER" id="PTHR18968:SF167">
    <property type="entry name" value="ACETOLACTATE SYNTHASE LARGE SUBUNIT ILVB2-RELATED"/>
    <property type="match status" value="1"/>
</dbReference>
<dbReference type="Pfam" id="PF02776">
    <property type="entry name" value="TPP_enzyme_N"/>
    <property type="match status" value="1"/>
</dbReference>